<dbReference type="Gene3D" id="3.40.50.1390">
    <property type="entry name" value="Resolvase, N-terminal catalytic domain"/>
    <property type="match status" value="1"/>
</dbReference>
<dbReference type="SUPFAM" id="SSF53041">
    <property type="entry name" value="Resolvase-like"/>
    <property type="match status" value="1"/>
</dbReference>
<dbReference type="SMART" id="SM00857">
    <property type="entry name" value="Resolvase"/>
    <property type="match status" value="1"/>
</dbReference>
<dbReference type="AlphaFoldDB" id="A0A1C7IF49"/>
<dbReference type="GO" id="GO:0000150">
    <property type="term" value="F:DNA strand exchange activity"/>
    <property type="evidence" value="ECO:0007669"/>
    <property type="project" value="InterPro"/>
</dbReference>
<dbReference type="PROSITE" id="PS51736">
    <property type="entry name" value="RECOMBINASES_3"/>
    <property type="match status" value="1"/>
</dbReference>
<dbReference type="Pfam" id="PF07508">
    <property type="entry name" value="Recombinase"/>
    <property type="match status" value="1"/>
</dbReference>
<dbReference type="RefSeq" id="WP_065542959.1">
    <property type="nucleotide sequence ID" value="NZ_CP015405.2"/>
</dbReference>
<dbReference type="GO" id="GO:0003677">
    <property type="term" value="F:DNA binding"/>
    <property type="evidence" value="ECO:0007669"/>
    <property type="project" value="InterPro"/>
</dbReference>
<dbReference type="InterPro" id="IPR025827">
    <property type="entry name" value="Zn_ribbon_recom_dom"/>
</dbReference>
<feature type="domain" description="Recombinase" evidence="2">
    <location>
        <begin position="176"/>
        <end position="300"/>
    </location>
</feature>
<feature type="domain" description="Resolvase/invertase-type recombinase catalytic" evidence="1">
    <location>
        <begin position="19"/>
        <end position="167"/>
    </location>
</feature>
<dbReference type="InterPro" id="IPR006119">
    <property type="entry name" value="Resolv_N"/>
</dbReference>
<organism evidence="3 4">
    <name type="scientific">Blautia pseudococcoides</name>
    <dbReference type="NCBI Taxonomy" id="1796616"/>
    <lineage>
        <taxon>Bacteria</taxon>
        <taxon>Bacillati</taxon>
        <taxon>Bacillota</taxon>
        <taxon>Clostridia</taxon>
        <taxon>Lachnospirales</taxon>
        <taxon>Lachnospiraceae</taxon>
        <taxon>Blautia</taxon>
    </lineage>
</organism>
<accession>A0A1C7IF49</accession>
<dbReference type="InterPro" id="IPR011109">
    <property type="entry name" value="DNA_bind_recombinase_dom"/>
</dbReference>
<evidence type="ECO:0000313" key="3">
    <source>
        <dbReference type="EMBL" id="ANU76802.1"/>
    </source>
</evidence>
<dbReference type="PROSITE" id="PS51737">
    <property type="entry name" value="RECOMBINASE_DNA_BIND"/>
    <property type="match status" value="1"/>
</dbReference>
<dbReference type="OrthoDB" id="9769353at2"/>
<dbReference type="PANTHER" id="PTHR30461:SF23">
    <property type="entry name" value="DNA RECOMBINASE-RELATED"/>
    <property type="match status" value="1"/>
</dbReference>
<evidence type="ECO:0000313" key="4">
    <source>
        <dbReference type="Proteomes" id="UP000092574"/>
    </source>
</evidence>
<name>A0A1C7IF49_9FIRM</name>
<dbReference type="Proteomes" id="UP000092574">
    <property type="component" value="Chromosome"/>
</dbReference>
<dbReference type="PANTHER" id="PTHR30461">
    <property type="entry name" value="DNA-INVERTASE FROM LAMBDOID PROPHAGE"/>
    <property type="match status" value="1"/>
</dbReference>
<dbReference type="EMBL" id="CP015405">
    <property type="protein sequence ID" value="ANU76802.1"/>
    <property type="molecule type" value="Genomic_DNA"/>
</dbReference>
<dbReference type="InterPro" id="IPR050639">
    <property type="entry name" value="SSR_resolvase"/>
</dbReference>
<evidence type="ECO:0000259" key="1">
    <source>
        <dbReference type="PROSITE" id="PS51736"/>
    </source>
</evidence>
<dbReference type="InterPro" id="IPR038109">
    <property type="entry name" value="DNA_bind_recomb_sf"/>
</dbReference>
<keyword evidence="4" id="KW-1185">Reference proteome</keyword>
<dbReference type="STRING" id="1796616.A4V09_14125"/>
<dbReference type="KEGG" id="byl:A4V09_14125"/>
<protein>
    <submittedName>
        <fullName evidence="3">Recombinase family protein</fullName>
    </submittedName>
</protein>
<evidence type="ECO:0000259" key="2">
    <source>
        <dbReference type="PROSITE" id="PS51737"/>
    </source>
</evidence>
<dbReference type="Pfam" id="PF00239">
    <property type="entry name" value="Resolvase"/>
    <property type="match status" value="1"/>
</dbReference>
<sequence>MAKVSRIEPKILALKKRRRVAAYARVSMETDRLAHSLSAQVSYYNDLIQSNPEWEFAGVYADFGISGTGTAKREEFNRLIADCEAGKIDIVLTKSISRFARNTVDLLSTVRHLKEIGVEVRFEKENIHSFSGDGELMLSILASFAQEEVRSLSENSKWGIRKTYQNGTDGVRNKKVFGYRYDGEKYVVKEDEAEAVKFIFEQTAAGVSASEILAELKKRRVKSWRGYDFTYSHLNGILKNEIYIGDRRLQKCYEEDPIKHNKIKNRGELPQYYISGCHEPVIDKGTFAKVQEILKERAEAVPVYPFTGRIRCGVCGRAFTRKKGKVRGKVYVHWICRGKKETGTTCSSVNFGEEELEAAAAQALGLDAFDGERFGEMVREVTVLPNGNLQLRLSDGGAKVWKNLRLHQARHEVTVTDCFQGKIRCAICGNTYHRVNAGGKWVYWYCIGKKRDHVECHAVNYADFKLRRISASILGLEEFDEDEFERKIKEILVLENGSMEFRFHEGRTETWERM</sequence>
<dbReference type="InterPro" id="IPR036162">
    <property type="entry name" value="Resolvase-like_N_sf"/>
</dbReference>
<gene>
    <name evidence="3" type="ORF">A4V09_14125</name>
</gene>
<reference evidence="3" key="1">
    <citation type="submission" date="2017-04" db="EMBL/GenBank/DDBJ databases">
        <title>Complete Genome Sequences of Twelve Strains of a Stable Defined Moderately Diverse Mouse Microbiota 2 (sDMDMm2).</title>
        <authorList>
            <person name="Uchimura Y."/>
            <person name="Wyss M."/>
            <person name="Brugiroux S."/>
            <person name="Limenitakis J.P."/>
            <person name="Stecher B."/>
            <person name="McCoy K.D."/>
            <person name="Macpherson A.J."/>
        </authorList>
    </citation>
    <scope>NUCLEOTIDE SEQUENCE</scope>
    <source>
        <strain evidence="3">YL58</strain>
    </source>
</reference>
<dbReference type="Gene3D" id="3.90.1750.20">
    <property type="entry name" value="Putative Large Serine Recombinase, Chain B, Domain 2"/>
    <property type="match status" value="1"/>
</dbReference>
<dbReference type="CDD" id="cd00338">
    <property type="entry name" value="Ser_Recombinase"/>
    <property type="match status" value="1"/>
</dbReference>
<dbReference type="Pfam" id="PF13408">
    <property type="entry name" value="Zn_ribbon_recom"/>
    <property type="match status" value="2"/>
</dbReference>
<proteinExistence type="predicted"/>